<dbReference type="InterPro" id="IPR008382">
    <property type="entry name" value="SPHK1-interactor_AKAP_110"/>
</dbReference>
<organism evidence="2 3">
    <name type="scientific">Conger conger</name>
    <name type="common">Conger eel</name>
    <name type="synonym">Muraena conger</name>
    <dbReference type="NCBI Taxonomy" id="82655"/>
    <lineage>
        <taxon>Eukaryota</taxon>
        <taxon>Metazoa</taxon>
        <taxon>Chordata</taxon>
        <taxon>Craniata</taxon>
        <taxon>Vertebrata</taxon>
        <taxon>Euteleostomi</taxon>
        <taxon>Actinopterygii</taxon>
        <taxon>Neopterygii</taxon>
        <taxon>Teleostei</taxon>
        <taxon>Anguilliformes</taxon>
        <taxon>Congridae</taxon>
        <taxon>Conger</taxon>
    </lineage>
</organism>
<name>A0A9Q1I4R8_CONCO</name>
<sequence length="722" mass="80441">MRGGDCRLEQNLPVETDQKIMQKGAFRYAERLAYHFVSMATEMDTLGLEEGGKLADKEGEANLPVHSARFSQETLNCLWTYAGELAGEVINDVKKMMISSTHHGRKAWSDGQDESAECHSQLGHRECRLNNIADQWSSDLVTSVLSLQGSGASGLSSNFPSCESVTDEYAGYLIRVLKREGGSRELILDQYASRLAYRSIKSGLAHATRRIKQKSSLKLHSFRRFHHNDTDEVWRRSALETPFTDAQADQCTCQKTRDVSSGEYIELVNFAESLAYNITCDVTRKLRLPSVRLPKSLTDSCLYKKSKPGDMPDKLIKSSCSNSFLPYMEKHKQYHSTGSLNDGTYSDGVMQVIERYARKIVDDTLEVTLATAGHPALDDRIRMSRNVYAEKACHYCAVKECPFLRNVGRHYFQEIHRKRGQDCEASTVSCCNQARACSLEIPKIHINLDKREVFAEEVVSSAIEKAKRELSSTSLNADSGIGHDGASFAESLTTDIMASAISNICRAVSVSPPGRERTNTSESAVSQQLSAGEDSIGSWSNLSFEDEHPDESSSFLHLSDSNGNSSSWSSLGLEGEVCEDPLSLSPSDSNGTEDKEQDKELESKEHIDGNEPPRVESRPLLPERGLLVVTTHLGEQALDPQVNMVLQWIAASQSNLPMMQLGLPPDRELQLLPAVLQKVKEKEWRVGELLQALLRYCEELEPGTDPERRSGQPFFQWLLDQA</sequence>
<proteinExistence type="predicted"/>
<dbReference type="OrthoDB" id="9943913at2759"/>
<keyword evidence="3" id="KW-1185">Reference proteome</keyword>
<protein>
    <submittedName>
        <fullName evidence="2">Uncharacterized protein</fullName>
    </submittedName>
</protein>
<dbReference type="PANTHER" id="PTHR10226:SF3">
    <property type="entry name" value="A-KINASE ANCHOR PROTEIN 11"/>
    <property type="match status" value="1"/>
</dbReference>
<feature type="compositionally biased region" description="Basic and acidic residues" evidence="1">
    <location>
        <begin position="592"/>
        <end position="617"/>
    </location>
</feature>
<accession>A0A9Q1I4R8</accession>
<feature type="region of interest" description="Disordered" evidence="1">
    <location>
        <begin position="510"/>
        <end position="561"/>
    </location>
</feature>
<dbReference type="GO" id="GO:0005737">
    <property type="term" value="C:cytoplasm"/>
    <property type="evidence" value="ECO:0007669"/>
    <property type="project" value="TreeGrafter"/>
</dbReference>
<feature type="region of interest" description="Disordered" evidence="1">
    <location>
        <begin position="578"/>
        <end position="619"/>
    </location>
</feature>
<feature type="compositionally biased region" description="Polar residues" evidence="1">
    <location>
        <begin position="520"/>
        <end position="530"/>
    </location>
</feature>
<dbReference type="AlphaFoldDB" id="A0A9Q1I4R8"/>
<dbReference type="GO" id="GO:0051018">
    <property type="term" value="F:protein kinase A binding"/>
    <property type="evidence" value="ECO:0007669"/>
    <property type="project" value="TreeGrafter"/>
</dbReference>
<dbReference type="GO" id="GO:0008104">
    <property type="term" value="P:intracellular protein localization"/>
    <property type="evidence" value="ECO:0007669"/>
    <property type="project" value="TreeGrafter"/>
</dbReference>
<gene>
    <name evidence="2" type="ORF">COCON_G00050730</name>
</gene>
<reference evidence="2" key="1">
    <citation type="journal article" date="2023" name="Science">
        <title>Genome structures resolve the early diversification of teleost fishes.</title>
        <authorList>
            <person name="Parey E."/>
            <person name="Louis A."/>
            <person name="Montfort J."/>
            <person name="Bouchez O."/>
            <person name="Roques C."/>
            <person name="Iampietro C."/>
            <person name="Lluch J."/>
            <person name="Castinel A."/>
            <person name="Donnadieu C."/>
            <person name="Desvignes T."/>
            <person name="Floi Bucao C."/>
            <person name="Jouanno E."/>
            <person name="Wen M."/>
            <person name="Mejri S."/>
            <person name="Dirks R."/>
            <person name="Jansen H."/>
            <person name="Henkel C."/>
            <person name="Chen W.J."/>
            <person name="Zahm M."/>
            <person name="Cabau C."/>
            <person name="Klopp C."/>
            <person name="Thompson A.W."/>
            <person name="Robinson-Rechavi M."/>
            <person name="Braasch I."/>
            <person name="Lecointre G."/>
            <person name="Bobe J."/>
            <person name="Postlethwait J.H."/>
            <person name="Berthelot C."/>
            <person name="Roest Crollius H."/>
            <person name="Guiguen Y."/>
        </authorList>
    </citation>
    <scope>NUCLEOTIDE SEQUENCE</scope>
    <source>
        <strain evidence="2">Concon-B</strain>
    </source>
</reference>
<dbReference type="Proteomes" id="UP001152803">
    <property type="component" value="Unassembled WGS sequence"/>
</dbReference>
<dbReference type="EMBL" id="JAFJMO010000003">
    <property type="protein sequence ID" value="KAJ8282554.1"/>
    <property type="molecule type" value="Genomic_DNA"/>
</dbReference>
<dbReference type="PANTHER" id="PTHR10226">
    <property type="entry name" value="A KINASE ANCHOR PROTEIN"/>
    <property type="match status" value="1"/>
</dbReference>
<comment type="caution">
    <text evidence="2">The sequence shown here is derived from an EMBL/GenBank/DDBJ whole genome shotgun (WGS) entry which is preliminary data.</text>
</comment>
<evidence type="ECO:0000313" key="3">
    <source>
        <dbReference type="Proteomes" id="UP001152803"/>
    </source>
</evidence>
<evidence type="ECO:0000313" key="2">
    <source>
        <dbReference type="EMBL" id="KAJ8282554.1"/>
    </source>
</evidence>
<evidence type="ECO:0000256" key="1">
    <source>
        <dbReference type="SAM" id="MobiDB-lite"/>
    </source>
</evidence>